<evidence type="ECO:0000256" key="1">
    <source>
        <dbReference type="ARBA" id="ARBA00004651"/>
    </source>
</evidence>
<evidence type="ECO:0000313" key="9">
    <source>
        <dbReference type="Proteomes" id="UP000184497"/>
    </source>
</evidence>
<dbReference type="PANTHER" id="PTHR30485:SF2">
    <property type="entry name" value="BLL0597 PROTEIN"/>
    <property type="match status" value="1"/>
</dbReference>
<dbReference type="EMBL" id="FRAQ01000001">
    <property type="protein sequence ID" value="SHK23996.1"/>
    <property type="molecule type" value="Genomic_DNA"/>
</dbReference>
<evidence type="ECO:0000256" key="3">
    <source>
        <dbReference type="ARBA" id="ARBA00022692"/>
    </source>
</evidence>
<organism evidence="8 9">
    <name type="scientific">Marinobacter antarcticus</name>
    <dbReference type="NCBI Taxonomy" id="564117"/>
    <lineage>
        <taxon>Bacteria</taxon>
        <taxon>Pseudomonadati</taxon>
        <taxon>Pseudomonadota</taxon>
        <taxon>Gammaproteobacteria</taxon>
        <taxon>Pseudomonadales</taxon>
        <taxon>Marinobacteraceae</taxon>
        <taxon>Marinobacter</taxon>
    </lineage>
</organism>
<dbReference type="GO" id="GO:0005886">
    <property type="term" value="C:plasma membrane"/>
    <property type="evidence" value="ECO:0007669"/>
    <property type="project" value="UniProtKB-SubCell"/>
</dbReference>
<dbReference type="InterPro" id="IPR011577">
    <property type="entry name" value="Cyt_b561_bac/Ni-Hgenase"/>
</dbReference>
<feature type="transmembrane region" description="Helical" evidence="6">
    <location>
        <begin position="44"/>
        <end position="64"/>
    </location>
</feature>
<dbReference type="InterPro" id="IPR016174">
    <property type="entry name" value="Di-haem_cyt_TM"/>
</dbReference>
<gene>
    <name evidence="8" type="ORF">SAMN05216369_1151</name>
</gene>
<protein>
    <submittedName>
        <fullName evidence="8">Cytochrome b</fullName>
    </submittedName>
</protein>
<evidence type="ECO:0000256" key="6">
    <source>
        <dbReference type="SAM" id="Phobius"/>
    </source>
</evidence>
<dbReference type="AlphaFoldDB" id="A0A1M6QUX9"/>
<feature type="domain" description="Cytochrome b561 bacterial/Ni-hydrogenase" evidence="7">
    <location>
        <begin position="9"/>
        <end position="170"/>
    </location>
</feature>
<proteinExistence type="predicted"/>
<dbReference type="GO" id="GO:0022904">
    <property type="term" value="P:respiratory electron transport chain"/>
    <property type="evidence" value="ECO:0007669"/>
    <property type="project" value="InterPro"/>
</dbReference>
<keyword evidence="9" id="KW-1185">Reference proteome</keyword>
<dbReference type="STRING" id="564117.SAMN05216369_1151"/>
<evidence type="ECO:0000313" key="8">
    <source>
        <dbReference type="EMBL" id="SHK23996.1"/>
    </source>
</evidence>
<keyword evidence="4 6" id="KW-1133">Transmembrane helix</keyword>
<comment type="subcellular location">
    <subcellularLocation>
        <location evidence="1">Cell membrane</location>
        <topology evidence="1">Multi-pass membrane protein</topology>
    </subcellularLocation>
</comment>
<dbReference type="RefSeq" id="WP_072796195.1">
    <property type="nucleotide sequence ID" value="NZ_FRAQ01000001.1"/>
</dbReference>
<dbReference type="PANTHER" id="PTHR30485">
    <property type="entry name" value="NI/FE-HYDROGENASE 1 B-TYPE CYTOCHROME SUBUNIT"/>
    <property type="match status" value="1"/>
</dbReference>
<dbReference type="InterPro" id="IPR051542">
    <property type="entry name" value="Hydrogenase_cytochrome"/>
</dbReference>
<accession>A0A1M6QUX9</accession>
<feature type="transmembrane region" description="Helical" evidence="6">
    <location>
        <begin position="97"/>
        <end position="117"/>
    </location>
</feature>
<sequence length="175" mass="19827">MPAASKVKVWDPLIRIFHWSLVISFLVAWLSAGEWQDLHEICGYIAAGLICFRLLWGVIGSHYARFRQFLRHPYEVIRYIRDIRYGRETRYIGHNPAGGMMIFTLLLTIGALTFTGWLSTTDQYWGAEWLQNLHEAIADGALVLIALHVAGVVVASLRHRENLVAAMVTGHKRGA</sequence>
<evidence type="ECO:0000256" key="4">
    <source>
        <dbReference type="ARBA" id="ARBA00022989"/>
    </source>
</evidence>
<keyword evidence="3 6" id="KW-0812">Transmembrane</keyword>
<evidence type="ECO:0000259" key="7">
    <source>
        <dbReference type="Pfam" id="PF01292"/>
    </source>
</evidence>
<dbReference type="GO" id="GO:0009055">
    <property type="term" value="F:electron transfer activity"/>
    <property type="evidence" value="ECO:0007669"/>
    <property type="project" value="InterPro"/>
</dbReference>
<reference evidence="9" key="1">
    <citation type="submission" date="2016-11" db="EMBL/GenBank/DDBJ databases">
        <authorList>
            <person name="Varghese N."/>
            <person name="Submissions S."/>
        </authorList>
    </citation>
    <scope>NUCLEOTIDE SEQUENCE [LARGE SCALE GENOMIC DNA]</scope>
    <source>
        <strain evidence="9">CGMCC 1.10835</strain>
    </source>
</reference>
<name>A0A1M6QUX9_9GAMM</name>
<dbReference type="Pfam" id="PF01292">
    <property type="entry name" value="Ni_hydr_CYTB"/>
    <property type="match status" value="1"/>
</dbReference>
<evidence type="ECO:0000256" key="5">
    <source>
        <dbReference type="ARBA" id="ARBA00023136"/>
    </source>
</evidence>
<keyword evidence="2" id="KW-1003">Cell membrane</keyword>
<dbReference type="GO" id="GO:0020037">
    <property type="term" value="F:heme binding"/>
    <property type="evidence" value="ECO:0007669"/>
    <property type="project" value="TreeGrafter"/>
</dbReference>
<dbReference type="Gene3D" id="1.20.950.20">
    <property type="entry name" value="Transmembrane di-heme cytochromes, Chain C"/>
    <property type="match status" value="1"/>
</dbReference>
<keyword evidence="5 6" id="KW-0472">Membrane</keyword>
<dbReference type="SUPFAM" id="SSF81342">
    <property type="entry name" value="Transmembrane di-heme cytochromes"/>
    <property type="match status" value="1"/>
</dbReference>
<dbReference type="OrthoDB" id="196472at2"/>
<feature type="transmembrane region" description="Helical" evidence="6">
    <location>
        <begin position="12"/>
        <end position="32"/>
    </location>
</feature>
<evidence type="ECO:0000256" key="2">
    <source>
        <dbReference type="ARBA" id="ARBA00022475"/>
    </source>
</evidence>
<feature type="transmembrane region" description="Helical" evidence="6">
    <location>
        <begin position="137"/>
        <end position="157"/>
    </location>
</feature>
<dbReference type="Proteomes" id="UP000184497">
    <property type="component" value="Unassembled WGS sequence"/>
</dbReference>